<dbReference type="GO" id="GO:0006260">
    <property type="term" value="P:DNA replication"/>
    <property type="evidence" value="ECO:0007669"/>
    <property type="project" value="InterPro"/>
</dbReference>
<reference evidence="2 3" key="1">
    <citation type="journal article" date="2013" name="Curr. Biol.">
        <title>Shared signatures of parasitism and phylogenomics unite Cryptomycota and microsporidia.</title>
        <authorList>
            <person name="James T.Y."/>
            <person name="Pelin A."/>
            <person name="Bonen L."/>
            <person name="Ahrendt S."/>
            <person name="Sain D."/>
            <person name="Corradi N."/>
            <person name="Stajich J.E."/>
        </authorList>
    </citation>
    <scope>NUCLEOTIDE SEQUENCE [LARGE SCALE GENOMIC DNA]</scope>
    <source>
        <strain evidence="2 3">CSF55</strain>
    </source>
</reference>
<dbReference type="OrthoDB" id="275278at2759"/>
<dbReference type="GO" id="GO:0043139">
    <property type="term" value="F:5'-3' DNA helicase activity"/>
    <property type="evidence" value="ECO:0007669"/>
    <property type="project" value="InterPro"/>
</dbReference>
<dbReference type="GO" id="GO:0003697">
    <property type="term" value="F:single-stranded DNA binding"/>
    <property type="evidence" value="ECO:0007669"/>
    <property type="project" value="InterPro"/>
</dbReference>
<name>A0A075AZ18_ROZAC</name>
<gene>
    <name evidence="2" type="ORF">O9G_002516</name>
</gene>
<dbReference type="Pfam" id="PF13481">
    <property type="entry name" value="AAA_25"/>
    <property type="match status" value="1"/>
</dbReference>
<dbReference type="Gene3D" id="3.40.50.300">
    <property type="entry name" value="P-loop containing nucleotide triphosphate hydrolases"/>
    <property type="match status" value="1"/>
</dbReference>
<dbReference type="InterPro" id="IPR027417">
    <property type="entry name" value="P-loop_NTPase"/>
</dbReference>
<keyword evidence="2" id="KW-0378">Hydrolase</keyword>
<accession>A0A075AZ18</accession>
<dbReference type="SUPFAM" id="SSF52540">
    <property type="entry name" value="P-loop containing nucleoside triphosphate hydrolases"/>
    <property type="match status" value="1"/>
</dbReference>
<organism evidence="2 3">
    <name type="scientific">Rozella allomycis (strain CSF55)</name>
    <dbReference type="NCBI Taxonomy" id="988480"/>
    <lineage>
        <taxon>Eukaryota</taxon>
        <taxon>Fungi</taxon>
        <taxon>Fungi incertae sedis</taxon>
        <taxon>Cryptomycota</taxon>
        <taxon>Cryptomycota incertae sedis</taxon>
        <taxon>Rozella</taxon>
    </lineage>
</organism>
<dbReference type="STRING" id="988480.A0A075AZ18"/>
<evidence type="ECO:0000259" key="1">
    <source>
        <dbReference type="PROSITE" id="PS51199"/>
    </source>
</evidence>
<keyword evidence="3" id="KW-1185">Reference proteome</keyword>
<dbReference type="PANTHER" id="PTHR12873">
    <property type="entry name" value="T7-LIKE MITOCHONDRIAL DNA HELICASE"/>
    <property type="match status" value="1"/>
</dbReference>
<dbReference type="InterPro" id="IPR027032">
    <property type="entry name" value="Twinkle-like"/>
</dbReference>
<dbReference type="GO" id="GO:0005524">
    <property type="term" value="F:ATP binding"/>
    <property type="evidence" value="ECO:0007669"/>
    <property type="project" value="InterPro"/>
</dbReference>
<dbReference type="InterPro" id="IPR007694">
    <property type="entry name" value="DNA_helicase_DnaB-like_C"/>
</dbReference>
<dbReference type="AlphaFoldDB" id="A0A075AZ18"/>
<dbReference type="Proteomes" id="UP000030755">
    <property type="component" value="Unassembled WGS sequence"/>
</dbReference>
<dbReference type="EMBL" id="KE561038">
    <property type="protein sequence ID" value="EPZ33804.1"/>
    <property type="molecule type" value="Genomic_DNA"/>
</dbReference>
<dbReference type="PANTHER" id="PTHR12873:SF0">
    <property type="entry name" value="TWINKLE MTDNA HELICASE"/>
    <property type="match status" value="1"/>
</dbReference>
<dbReference type="GO" id="GO:0016787">
    <property type="term" value="F:hydrolase activity"/>
    <property type="evidence" value="ECO:0007669"/>
    <property type="project" value="UniProtKB-KW"/>
</dbReference>
<evidence type="ECO:0000313" key="3">
    <source>
        <dbReference type="Proteomes" id="UP000030755"/>
    </source>
</evidence>
<dbReference type="PROSITE" id="PS51199">
    <property type="entry name" value="SF4_HELICASE"/>
    <property type="match status" value="1"/>
</dbReference>
<proteinExistence type="predicted"/>
<evidence type="ECO:0000313" key="2">
    <source>
        <dbReference type="EMBL" id="EPZ33804.1"/>
    </source>
</evidence>
<protein>
    <submittedName>
        <fullName evidence="2">p-loop containing nucleoside triphosphate hydrolase domain-containing protein</fullName>
    </submittedName>
</protein>
<dbReference type="HOGENOM" id="CLU_012336_1_1_1"/>
<feature type="domain" description="SF4 helicase" evidence="1">
    <location>
        <begin position="252"/>
        <end position="498"/>
    </location>
</feature>
<sequence>MLRPKNRQLTRHLVCLSQNFSRNFSSQPLEKNDFPSKQQNPKLSLIRSVLQENHGISRHAIRQYYIKDASFYAHQKDVLFQTYANGLGESSSQISIPITDLLENNVPKFISESSNLQCFGLHLIDRFTDTIFVAQTIVDALAIYSSTGIPAIVIMNQNFNFLEKLGFVKNIFVWFQAGYEQDAFNVADSLGMFRTKVVLSHRNGEGPMSPLEAFKDGLDLIEVAKNGGKNLNVKSFSANDIFDSAWNQFSSLSNMPGVPLKSLPSYNKILKGLRQGELTIFTGPTGSGKTTVLSQISLDFCSGIPTLWGSFEIRNTTLINKMLRQYSKGNLPNDPVKYKSVFEEFQSRMPINFMGFYGSTPFTAVKNAIYKAVEEKGIKHVVLDNLQFMVSDQHNGSVDRYALFDSIIGRIRDLASTLNIHVTLVIHPRKEEDNEPLKISSIHGTAKASQEADNIIILQRLPNTTYLDIKKNRFDGTLGKIDYEFDPKSLRVYLICFN</sequence>